<reference evidence="3" key="1">
    <citation type="submission" date="2016-02" db="EMBL/GenBank/DDBJ databases">
        <authorList>
            <person name="Wibberg D."/>
        </authorList>
    </citation>
    <scope>NUCLEOTIDE SEQUENCE [LARGE SCALE GENOMIC DNA]</scope>
</reference>
<name>A0A1C3NZM4_9ACTN</name>
<dbReference type="Proteomes" id="UP000199013">
    <property type="component" value="Unassembled WGS sequence"/>
</dbReference>
<organism evidence="2 3">
    <name type="scientific">Candidatus Protofrankia californiensis</name>
    <dbReference type="NCBI Taxonomy" id="1839754"/>
    <lineage>
        <taxon>Bacteria</taxon>
        <taxon>Bacillati</taxon>
        <taxon>Actinomycetota</taxon>
        <taxon>Actinomycetes</taxon>
        <taxon>Frankiales</taxon>
        <taxon>Frankiaceae</taxon>
        <taxon>Protofrankia</taxon>
    </lineage>
</organism>
<dbReference type="EMBL" id="FLUV01001440">
    <property type="protein sequence ID" value="SBW23016.1"/>
    <property type="molecule type" value="Genomic_DNA"/>
</dbReference>
<feature type="compositionally biased region" description="Basic residues" evidence="1">
    <location>
        <begin position="85"/>
        <end position="101"/>
    </location>
</feature>
<accession>A0A1C3NZM4</accession>
<keyword evidence="3" id="KW-1185">Reference proteome</keyword>
<evidence type="ECO:0000256" key="1">
    <source>
        <dbReference type="SAM" id="MobiDB-lite"/>
    </source>
</evidence>
<protein>
    <submittedName>
        <fullName evidence="2">Uncharacterized protein</fullName>
    </submittedName>
</protein>
<evidence type="ECO:0000313" key="2">
    <source>
        <dbReference type="EMBL" id="SBW23016.1"/>
    </source>
</evidence>
<proteinExistence type="predicted"/>
<dbReference type="AlphaFoldDB" id="A0A1C3NZM4"/>
<sequence length="209" mass="22322">MSDRPVGMSVRDGCRAGRRIGGGAYRGPSVADPRCDRYTSIGSVRRQGAALGGLWGVPEGEGSWPWSATRARRGLRNPKLHLRLSARRRCRGGHGPGRRTGRVSDSPETGRSGPGRGPAGPALVAGTGVMPMGHARGRVPAGGSETPTLDSNMRTSLVVDSDISTTRRRPFSPPPHMRAPGRAQLGLYGINFQVCRIYVWFGGVCSRLR</sequence>
<feature type="region of interest" description="Disordered" evidence="1">
    <location>
        <begin position="85"/>
        <end position="123"/>
    </location>
</feature>
<gene>
    <name evidence="2" type="ORF">FDG2_3440</name>
</gene>
<evidence type="ECO:0000313" key="3">
    <source>
        <dbReference type="Proteomes" id="UP000199013"/>
    </source>
</evidence>